<evidence type="ECO:0000259" key="10">
    <source>
        <dbReference type="Pfam" id="PF25198"/>
    </source>
</evidence>
<proteinExistence type="inferred from homology"/>
<evidence type="ECO:0000256" key="8">
    <source>
        <dbReference type="SAM" id="SignalP"/>
    </source>
</evidence>
<evidence type="ECO:0000256" key="3">
    <source>
        <dbReference type="ARBA" id="ARBA00022544"/>
    </source>
</evidence>
<dbReference type="PANTHER" id="PTHR35789">
    <property type="entry name" value="SPORE GERMINATION PROTEIN B3"/>
    <property type="match status" value="1"/>
</dbReference>
<dbReference type="PANTHER" id="PTHR35789:SF1">
    <property type="entry name" value="SPORE GERMINATION PROTEIN B3"/>
    <property type="match status" value="1"/>
</dbReference>
<name>A0ABW3UHA7_9BACL</name>
<sequence length="406" mass="45277">MKACTLCCLLALLCIPLTGCWNRTELNELSITSATSMDKEGEDWIISYQVVIPSAISSASGITGGGSSQSPVSVFSTRGRTIREAVSQSTTETPRQIFFAHNNILILSEEVARHGISEILDLHYRNPDARETVSMLIARGKARTILEQLSHLEKIPGQSIRQTMLNESRNGSMLPGVMMYELAMSMTSDAKSGIIPEILLSGGKGETSMDSLKKSTYLSKVRLGDLAVMKGDKLTGWIPQGQGLGVSFIINKVKSTTLSFSCMPSGQKKYNSSFRLLSSKTKLRPRMANGHYIMEVDIKSKGHLLETECNLDLSDPKVVKELEKQLQKEVTQLVNASWQTVRKLRVDILGFADIIHRTYPKEWKRMKDDWESEFVQIELKPSVHISMDRVGLSNKSFKNLNKDKEE</sequence>
<evidence type="ECO:0000256" key="4">
    <source>
        <dbReference type="ARBA" id="ARBA00022729"/>
    </source>
</evidence>
<dbReference type="Proteomes" id="UP001597180">
    <property type="component" value="Unassembled WGS sequence"/>
</dbReference>
<dbReference type="EMBL" id="JBHTLU010000013">
    <property type="protein sequence ID" value="MFD1220392.1"/>
    <property type="molecule type" value="Genomic_DNA"/>
</dbReference>
<keyword evidence="3" id="KW-0309">Germination</keyword>
<dbReference type="InterPro" id="IPR008844">
    <property type="entry name" value="Spore_GerAC-like"/>
</dbReference>
<feature type="chain" id="PRO_5045536510" evidence="8">
    <location>
        <begin position="20"/>
        <end position="406"/>
    </location>
</feature>
<keyword evidence="4 8" id="KW-0732">Signal</keyword>
<accession>A0ABW3UHA7</accession>
<protein>
    <submittedName>
        <fullName evidence="11">Ger(X)C family spore germination protein</fullName>
    </submittedName>
</protein>
<dbReference type="RefSeq" id="WP_345587056.1">
    <property type="nucleotide sequence ID" value="NZ_BAABJG010000006.1"/>
</dbReference>
<evidence type="ECO:0000256" key="5">
    <source>
        <dbReference type="ARBA" id="ARBA00023136"/>
    </source>
</evidence>
<evidence type="ECO:0000256" key="7">
    <source>
        <dbReference type="ARBA" id="ARBA00023288"/>
    </source>
</evidence>
<evidence type="ECO:0000259" key="9">
    <source>
        <dbReference type="Pfam" id="PF05504"/>
    </source>
</evidence>
<comment type="subcellular location">
    <subcellularLocation>
        <location evidence="1">Membrane</location>
        <topology evidence="1">Lipid-anchor</topology>
    </subcellularLocation>
</comment>
<feature type="domain" description="Spore germination protein N-terminal" evidence="10">
    <location>
        <begin position="23"/>
        <end position="198"/>
    </location>
</feature>
<dbReference type="NCBIfam" id="TIGR02887">
    <property type="entry name" value="spore_ger_x_C"/>
    <property type="match status" value="1"/>
</dbReference>
<dbReference type="InterPro" id="IPR046953">
    <property type="entry name" value="Spore_GerAC-like_C"/>
</dbReference>
<dbReference type="InterPro" id="IPR038501">
    <property type="entry name" value="Spore_GerAC_C_sf"/>
</dbReference>
<gene>
    <name evidence="11" type="ORF">ACFQ4B_09690</name>
</gene>
<comment type="caution">
    <text evidence="11">The sequence shown here is derived from an EMBL/GenBank/DDBJ whole genome shotgun (WGS) entry which is preliminary data.</text>
</comment>
<reference evidence="12" key="1">
    <citation type="journal article" date="2019" name="Int. J. Syst. Evol. Microbiol.">
        <title>The Global Catalogue of Microorganisms (GCM) 10K type strain sequencing project: providing services to taxonomists for standard genome sequencing and annotation.</title>
        <authorList>
            <consortium name="The Broad Institute Genomics Platform"/>
            <consortium name="The Broad Institute Genome Sequencing Center for Infectious Disease"/>
            <person name="Wu L."/>
            <person name="Ma J."/>
        </authorList>
    </citation>
    <scope>NUCLEOTIDE SEQUENCE [LARGE SCALE GENOMIC DNA]</scope>
    <source>
        <strain evidence="12">CCUG 53270</strain>
    </source>
</reference>
<keyword evidence="5" id="KW-0472">Membrane</keyword>
<feature type="domain" description="Spore germination GerAC-like C-terminal" evidence="9">
    <location>
        <begin position="226"/>
        <end position="391"/>
    </location>
</feature>
<evidence type="ECO:0000256" key="1">
    <source>
        <dbReference type="ARBA" id="ARBA00004635"/>
    </source>
</evidence>
<organism evidence="11 12">
    <name type="scientific">Paenibacillus vulneris</name>
    <dbReference type="NCBI Taxonomy" id="1133364"/>
    <lineage>
        <taxon>Bacteria</taxon>
        <taxon>Bacillati</taxon>
        <taxon>Bacillota</taxon>
        <taxon>Bacilli</taxon>
        <taxon>Bacillales</taxon>
        <taxon>Paenibacillaceae</taxon>
        <taxon>Paenibacillus</taxon>
    </lineage>
</organism>
<evidence type="ECO:0000313" key="12">
    <source>
        <dbReference type="Proteomes" id="UP001597180"/>
    </source>
</evidence>
<evidence type="ECO:0000256" key="6">
    <source>
        <dbReference type="ARBA" id="ARBA00023139"/>
    </source>
</evidence>
<evidence type="ECO:0000256" key="2">
    <source>
        <dbReference type="ARBA" id="ARBA00007886"/>
    </source>
</evidence>
<dbReference type="Pfam" id="PF05504">
    <property type="entry name" value="Spore_GerAC"/>
    <property type="match status" value="1"/>
</dbReference>
<dbReference type="Gene3D" id="3.30.300.210">
    <property type="entry name" value="Nutrient germinant receptor protein C, domain 3"/>
    <property type="match status" value="1"/>
</dbReference>
<keyword evidence="7" id="KW-0449">Lipoprotein</keyword>
<dbReference type="Pfam" id="PF25198">
    <property type="entry name" value="Spore_GerAC_N"/>
    <property type="match status" value="1"/>
</dbReference>
<keyword evidence="6" id="KW-0564">Palmitate</keyword>
<feature type="signal peptide" evidence="8">
    <location>
        <begin position="1"/>
        <end position="19"/>
    </location>
</feature>
<evidence type="ECO:0000313" key="11">
    <source>
        <dbReference type="EMBL" id="MFD1220392.1"/>
    </source>
</evidence>
<dbReference type="InterPro" id="IPR057336">
    <property type="entry name" value="GerAC_N"/>
</dbReference>
<keyword evidence="12" id="KW-1185">Reference proteome</keyword>
<comment type="similarity">
    <text evidence="2">Belongs to the GerABKC lipoprotein family.</text>
</comment>